<keyword evidence="8" id="KW-1185">Reference proteome</keyword>
<sequence>MPIRIQRPPPPLPGIPARLRDARLVPHGHHLLPLIELLSAQYATSVQGINLTITLYVVFQAVSPALFAPLSDSFGRRPVLLATFAVYGAAGLGLALNRASYAALLVLRGLQSLGGSAVLSLAYGVVADVVASAERGRMLGPLMAATNLGPCVGALLGGVIAWETGRPDWCFWTLVVFGGTAFVLIGWTLPETNRAIVGNGRVVAQGVWRTWWDALFWLWRERGHASSREKDMIDDAPAGDVPGELELGSPSNGGAKATGRGKFIIPNPLGPLRIVFYRDTSLTLWTAAVVYSVWYCIQTSIPVIYGPIYHFNNLQVGLSYLAGGTGVIAGGFLAGRLMDWNYRVVAAGQGLPIDRKRGDDITEFLIEQARARGCLLNFAVYLCEVVAFGWLVHYEVHCSASLVLQFLIGAQGTMIHQAFNALLVDIFPESPSTAAAAGNITRCGMSAAVVAFMGPLVSAIGSGYFFTLIGLIASLSGMAAILILTRKGHAWRKQRLRVKHCGTAGSTGPAGFAVQTSKATQ</sequence>
<dbReference type="Pfam" id="PF07690">
    <property type="entry name" value="MFS_1"/>
    <property type="match status" value="1"/>
</dbReference>
<name>A0ABR1V4Z7_9PEZI</name>
<feature type="transmembrane region" description="Helical" evidence="5">
    <location>
        <begin position="464"/>
        <end position="485"/>
    </location>
</feature>
<dbReference type="RefSeq" id="XP_066663025.1">
    <property type="nucleotide sequence ID" value="XM_066817333.1"/>
</dbReference>
<dbReference type="PANTHER" id="PTHR23502:SF151">
    <property type="entry name" value="MAJOR FACILITATOR SUPERFAMILY (MFS) PROFILE DOMAIN-CONTAINING PROTEIN"/>
    <property type="match status" value="1"/>
</dbReference>
<dbReference type="Proteomes" id="UP001433268">
    <property type="component" value="Unassembled WGS sequence"/>
</dbReference>
<organism evidence="7 8">
    <name type="scientific">Apiospora hydei</name>
    <dbReference type="NCBI Taxonomy" id="1337664"/>
    <lineage>
        <taxon>Eukaryota</taxon>
        <taxon>Fungi</taxon>
        <taxon>Dikarya</taxon>
        <taxon>Ascomycota</taxon>
        <taxon>Pezizomycotina</taxon>
        <taxon>Sordariomycetes</taxon>
        <taxon>Xylariomycetidae</taxon>
        <taxon>Amphisphaeriales</taxon>
        <taxon>Apiosporaceae</taxon>
        <taxon>Apiospora</taxon>
    </lineage>
</organism>
<evidence type="ECO:0000313" key="7">
    <source>
        <dbReference type="EMBL" id="KAK8066272.1"/>
    </source>
</evidence>
<feature type="transmembrane region" description="Helical" evidence="5">
    <location>
        <begin position="317"/>
        <end position="335"/>
    </location>
</feature>
<keyword evidence="2 5" id="KW-0812">Transmembrane</keyword>
<comment type="subcellular location">
    <subcellularLocation>
        <location evidence="1">Membrane</location>
        <topology evidence="1">Multi-pass membrane protein</topology>
    </subcellularLocation>
</comment>
<evidence type="ECO:0000256" key="2">
    <source>
        <dbReference type="ARBA" id="ARBA00022692"/>
    </source>
</evidence>
<evidence type="ECO:0000256" key="4">
    <source>
        <dbReference type="ARBA" id="ARBA00023136"/>
    </source>
</evidence>
<feature type="transmembrane region" description="Helical" evidence="5">
    <location>
        <begin position="48"/>
        <end position="67"/>
    </location>
</feature>
<evidence type="ECO:0000256" key="5">
    <source>
        <dbReference type="SAM" id="Phobius"/>
    </source>
</evidence>
<keyword evidence="3 5" id="KW-1133">Transmembrane helix</keyword>
<feature type="transmembrane region" description="Helical" evidence="5">
    <location>
        <begin position="109"/>
        <end position="130"/>
    </location>
</feature>
<dbReference type="GeneID" id="92050393"/>
<dbReference type="InterPro" id="IPR020846">
    <property type="entry name" value="MFS_dom"/>
</dbReference>
<accession>A0ABR1V4Z7</accession>
<dbReference type="SUPFAM" id="SSF103473">
    <property type="entry name" value="MFS general substrate transporter"/>
    <property type="match status" value="1"/>
</dbReference>
<feature type="transmembrane region" description="Helical" evidence="5">
    <location>
        <begin position="142"/>
        <end position="163"/>
    </location>
</feature>
<dbReference type="InterPro" id="IPR036259">
    <property type="entry name" value="MFS_trans_sf"/>
</dbReference>
<dbReference type="InterPro" id="IPR011701">
    <property type="entry name" value="MFS"/>
</dbReference>
<evidence type="ECO:0000256" key="3">
    <source>
        <dbReference type="ARBA" id="ARBA00022989"/>
    </source>
</evidence>
<evidence type="ECO:0000259" key="6">
    <source>
        <dbReference type="PROSITE" id="PS50850"/>
    </source>
</evidence>
<keyword evidence="4 5" id="KW-0472">Membrane</keyword>
<proteinExistence type="predicted"/>
<gene>
    <name evidence="7" type="ORF">PG997_013019</name>
</gene>
<feature type="transmembrane region" description="Helical" evidence="5">
    <location>
        <begin position="169"/>
        <end position="189"/>
    </location>
</feature>
<feature type="domain" description="Major facilitator superfamily (MFS) profile" evidence="6">
    <location>
        <begin position="1"/>
        <end position="488"/>
    </location>
</feature>
<evidence type="ECO:0000313" key="8">
    <source>
        <dbReference type="Proteomes" id="UP001433268"/>
    </source>
</evidence>
<dbReference type="PANTHER" id="PTHR23502">
    <property type="entry name" value="MAJOR FACILITATOR SUPERFAMILY"/>
    <property type="match status" value="1"/>
</dbReference>
<dbReference type="EMBL" id="JAQQWN010000009">
    <property type="protein sequence ID" value="KAK8066272.1"/>
    <property type="molecule type" value="Genomic_DNA"/>
</dbReference>
<dbReference type="PROSITE" id="PS50850">
    <property type="entry name" value="MFS"/>
    <property type="match status" value="1"/>
</dbReference>
<feature type="transmembrane region" description="Helical" evidence="5">
    <location>
        <begin position="79"/>
        <end position="97"/>
    </location>
</feature>
<feature type="transmembrane region" description="Helical" evidence="5">
    <location>
        <begin position="282"/>
        <end position="305"/>
    </location>
</feature>
<dbReference type="Gene3D" id="1.20.1250.20">
    <property type="entry name" value="MFS general substrate transporter like domains"/>
    <property type="match status" value="1"/>
</dbReference>
<evidence type="ECO:0000256" key="1">
    <source>
        <dbReference type="ARBA" id="ARBA00004141"/>
    </source>
</evidence>
<protein>
    <recommendedName>
        <fullName evidence="6">Major facilitator superfamily (MFS) profile domain-containing protein</fullName>
    </recommendedName>
</protein>
<comment type="caution">
    <text evidence="7">The sequence shown here is derived from an EMBL/GenBank/DDBJ whole genome shotgun (WGS) entry which is preliminary data.</text>
</comment>
<reference evidence="7 8" key="1">
    <citation type="submission" date="2023-01" db="EMBL/GenBank/DDBJ databases">
        <title>Analysis of 21 Apiospora genomes using comparative genomics revels a genus with tremendous synthesis potential of carbohydrate active enzymes and secondary metabolites.</title>
        <authorList>
            <person name="Sorensen T."/>
        </authorList>
    </citation>
    <scope>NUCLEOTIDE SEQUENCE [LARGE SCALE GENOMIC DNA]</scope>
    <source>
        <strain evidence="7 8">CBS 114990</strain>
    </source>
</reference>